<dbReference type="InterPro" id="IPR043519">
    <property type="entry name" value="NT_sf"/>
</dbReference>
<dbReference type="Pfam" id="PF03710">
    <property type="entry name" value="GlnE"/>
    <property type="match status" value="2"/>
</dbReference>
<comment type="cofactor">
    <cofactor evidence="7">
        <name>Mg(2+)</name>
        <dbReference type="ChEBI" id="CHEBI:18420"/>
    </cofactor>
</comment>
<evidence type="ECO:0000259" key="8">
    <source>
        <dbReference type="Pfam" id="PF03710"/>
    </source>
</evidence>
<dbReference type="EC" id="2.7.7.42" evidence="7"/>
<keyword evidence="4 7" id="KW-0067">ATP-binding</keyword>
<keyword evidence="2 7" id="KW-0548">Nucleotidyltransferase</keyword>
<comment type="function">
    <text evidence="7">Involved in the regulation of glutamine synthetase GlnA, a key enzyme in the process to assimilate ammonia. When cellular nitrogen levels are high, the C-terminal adenylyl transferase (AT) inactivates GlnA by covalent transfer of an adenylyl group from ATP to specific tyrosine residue of GlnA, thus reducing its activity. Conversely, when nitrogen levels are low, the N-terminal adenylyl removase (AR) activates GlnA by removing the adenylyl group by phosphorolysis, increasing its activity. The regulatory region of GlnE binds the signal transduction protein PII (GlnB) which indicates the nitrogen status of the cell.</text>
</comment>
<keyword evidence="11" id="KW-1185">Reference proteome</keyword>
<evidence type="ECO:0000256" key="2">
    <source>
        <dbReference type="ARBA" id="ARBA00022695"/>
    </source>
</evidence>
<proteinExistence type="inferred from homology"/>
<evidence type="ECO:0000313" key="10">
    <source>
        <dbReference type="EMBL" id="GIU67595.1"/>
    </source>
</evidence>
<evidence type="ECO:0000256" key="1">
    <source>
        <dbReference type="ARBA" id="ARBA00022679"/>
    </source>
</evidence>
<comment type="catalytic activity">
    <reaction evidence="7">
        <text>[glutamine synthetase]-O(4)-(5'-adenylyl)-L-tyrosine + phosphate = [glutamine synthetase]-L-tyrosine + ADP</text>
        <dbReference type="Rhea" id="RHEA:43716"/>
        <dbReference type="Rhea" id="RHEA-COMP:10660"/>
        <dbReference type="Rhea" id="RHEA-COMP:10661"/>
        <dbReference type="ChEBI" id="CHEBI:43474"/>
        <dbReference type="ChEBI" id="CHEBI:46858"/>
        <dbReference type="ChEBI" id="CHEBI:83624"/>
        <dbReference type="ChEBI" id="CHEBI:456216"/>
        <dbReference type="EC" id="2.7.7.89"/>
    </reaction>
</comment>
<dbReference type="Gene3D" id="1.20.120.330">
    <property type="entry name" value="Nucleotidyltransferases domain 2"/>
    <property type="match status" value="2"/>
</dbReference>
<comment type="catalytic activity">
    <reaction evidence="7">
        <text>[glutamine synthetase]-L-tyrosine + ATP = [glutamine synthetase]-O(4)-(5'-adenylyl)-L-tyrosine + diphosphate</text>
        <dbReference type="Rhea" id="RHEA:18589"/>
        <dbReference type="Rhea" id="RHEA-COMP:10660"/>
        <dbReference type="Rhea" id="RHEA-COMP:10661"/>
        <dbReference type="ChEBI" id="CHEBI:30616"/>
        <dbReference type="ChEBI" id="CHEBI:33019"/>
        <dbReference type="ChEBI" id="CHEBI:46858"/>
        <dbReference type="ChEBI" id="CHEBI:83624"/>
        <dbReference type="EC" id="2.7.7.42"/>
    </reaction>
</comment>
<accession>A0ABQ4PXE7</accession>
<keyword evidence="6 7" id="KW-0511">Multifunctional enzyme</keyword>
<dbReference type="NCBIfam" id="NF008292">
    <property type="entry name" value="PRK11072.1"/>
    <property type="match status" value="1"/>
</dbReference>
<dbReference type="EMBL" id="BPFZ01000011">
    <property type="protein sequence ID" value="GIU67595.1"/>
    <property type="molecule type" value="Genomic_DNA"/>
</dbReference>
<dbReference type="NCBIfam" id="NF010706">
    <property type="entry name" value="PRK14108.1"/>
    <property type="match status" value="1"/>
</dbReference>
<keyword evidence="3 7" id="KW-0547">Nucleotide-binding</keyword>
<reference evidence="10" key="2">
    <citation type="journal article" date="2023" name="ISME Commun">
        <title>Characterization of a bloom-associated alphaproteobacterial lineage, 'Candidatus Phycosocius': insights into freshwater algal-bacterial interactions.</title>
        <authorList>
            <person name="Tanabe Y."/>
            <person name="Yamaguchi H."/>
            <person name="Yoshida M."/>
            <person name="Kai A."/>
            <person name="Okazaki Y."/>
        </authorList>
    </citation>
    <scope>NUCLEOTIDE SEQUENCE</scope>
    <source>
        <strain evidence="10">BOTRYCO-1</strain>
    </source>
</reference>
<organism evidence="10 11">
    <name type="scientific">Candidatus Phycosocius spiralis</name>
    <dbReference type="NCBI Taxonomy" id="2815099"/>
    <lineage>
        <taxon>Bacteria</taxon>
        <taxon>Pseudomonadati</taxon>
        <taxon>Pseudomonadota</taxon>
        <taxon>Alphaproteobacteria</taxon>
        <taxon>Caulobacterales</taxon>
        <taxon>Caulobacterales incertae sedis</taxon>
        <taxon>Candidatus Phycosocius</taxon>
    </lineage>
</organism>
<evidence type="ECO:0000256" key="7">
    <source>
        <dbReference type="HAMAP-Rule" id="MF_00802"/>
    </source>
</evidence>
<dbReference type="Proteomes" id="UP001161064">
    <property type="component" value="Unassembled WGS sequence"/>
</dbReference>
<dbReference type="GO" id="GO:0016779">
    <property type="term" value="F:nucleotidyltransferase activity"/>
    <property type="evidence" value="ECO:0007669"/>
    <property type="project" value="UniProtKB-KW"/>
</dbReference>
<gene>
    <name evidence="7 10" type="primary">glnE</name>
    <name evidence="10" type="ORF">PsB1_1749</name>
</gene>
<evidence type="ECO:0000256" key="5">
    <source>
        <dbReference type="ARBA" id="ARBA00022842"/>
    </source>
</evidence>
<dbReference type="SUPFAM" id="SSF81593">
    <property type="entry name" value="Nucleotidyltransferase substrate binding subunit/domain"/>
    <property type="match status" value="2"/>
</dbReference>
<reference evidence="10" key="1">
    <citation type="submission" date="2021-05" db="EMBL/GenBank/DDBJ databases">
        <authorList>
            <person name="Tanabe Y."/>
        </authorList>
    </citation>
    <scope>NUCLEOTIDE SEQUENCE</scope>
    <source>
        <strain evidence="10">BOTRYCO-1</strain>
    </source>
</reference>
<feature type="domain" description="PII-uridylyltransferase/Glutamine-synthetase adenylyltransferase" evidence="9">
    <location>
        <begin position="289"/>
        <end position="414"/>
    </location>
</feature>
<feature type="region of interest" description="Adenylyl transferase" evidence="7">
    <location>
        <begin position="422"/>
        <end position="932"/>
    </location>
</feature>
<keyword evidence="1 7" id="KW-0808">Transferase</keyword>
<evidence type="ECO:0000313" key="11">
    <source>
        <dbReference type="Proteomes" id="UP001161064"/>
    </source>
</evidence>
<dbReference type="HAMAP" id="MF_00802">
    <property type="entry name" value="GlnE"/>
    <property type="match status" value="1"/>
</dbReference>
<dbReference type="PANTHER" id="PTHR30621">
    <property type="entry name" value="GLUTAMINE SYNTHETASE ADENYLYLTRANSFERASE"/>
    <property type="match status" value="1"/>
</dbReference>
<dbReference type="CDD" id="cd05401">
    <property type="entry name" value="NT_GlnE_GlnD_like"/>
    <property type="match status" value="2"/>
</dbReference>
<dbReference type="InterPro" id="IPR013546">
    <property type="entry name" value="PII_UdlTrfase/GS_AdlTrfase"/>
</dbReference>
<dbReference type="EC" id="2.7.7.89" evidence="7"/>
<name>A0ABQ4PXE7_9PROT</name>
<feature type="domain" description="Glutamate-ammonia ligase adenylyltransferase repeated" evidence="8">
    <location>
        <begin position="531"/>
        <end position="767"/>
    </location>
</feature>
<evidence type="ECO:0000259" key="9">
    <source>
        <dbReference type="Pfam" id="PF08335"/>
    </source>
</evidence>
<feature type="domain" description="Glutamate-ammonia ligase adenylyltransferase repeated" evidence="8">
    <location>
        <begin position="20"/>
        <end position="252"/>
    </location>
</feature>
<feature type="region of interest" description="Adenylyl removase" evidence="7">
    <location>
        <begin position="1"/>
        <end position="421"/>
    </location>
</feature>
<feature type="domain" description="PII-uridylyltransferase/Glutamine-synthetase adenylyltransferase" evidence="9">
    <location>
        <begin position="802"/>
        <end position="884"/>
    </location>
</feature>
<sequence length="932" mass="102345">MIAIKPLGPKPESMAVARSVSPYLERLCQRRADAFQGFVHGSLCDGFLNAFAHAAAADQLGLHEAMAALRQAKADTHLGCALGDLSGELGLQDVTHYLSSLADIATCSAMGLACRTAQSRDKALMGGQALVPGLFILAMGKHGAGELNYSSDIDLAAFYDRDAFEEEARDNASGLCVRHVQAVSRILEEVTPDGYVFRVDWRLRPDPASTPVAVSLRAAEAYYESVGQNWERAAFIKARAIGGDLTIAASFLDHLRPFIWRKNLDFAAIDDVQSILRQIHAVHRSKDSDDPAFDVKLGRGGIREIEFFAQTQQLILGGRDASLRLRGTLDALDALVDAGRIDAPARDDLAHGYRFLRAIEHRIQMLDDEQTHQLPSDPSRRARVAVLSGHENLAALDRDIRACRDMVRTRVRELFPESKPLSSPLGSLVFTGVEDDLETLETIASLGFSEPSSIAKTIRAWHHGHIPATRTARARELLTALTPELLQAIAATGEPEIGFARFQDFFAALPAGVQILSLFKAEPKILKETCATLALAPRLGTVLAQRPAILDAMLSPHFLAPLAPDTSEIDHNIMADMVIHPDQFEHSLDIVRRCHREELFRIGFQVLHGRARADQAGRAYSKLAEATIQSLIPVATESLVPIHGRIHGRFAVCAWGKLGGQELAADSDLDLMIVYDVDDELQESDGERPISAEQWHTRFTQRLVSALSVQTAEGSLYDVDMQLRPSGRAGPVAVQFSALKHYYRDQAWTWELQALTRLRPVAGDLELISEIMDMKAQVLSVPRELGTIRADIVAMRKKMALAHPVRGRWDIKRQSGGLIDLEFLSQYYQLLGASRGHNCVRANTIEALHALAEFGVLAFETAGRLILAGRVLHDVRQILAVAAGPNFDADRAGSGLKRAIARCLDAPDFTTVQAKLDDAQTLIREQFMQFAV</sequence>
<dbReference type="Gene3D" id="3.30.460.10">
    <property type="entry name" value="Beta Polymerase, domain 2"/>
    <property type="match status" value="2"/>
</dbReference>
<keyword evidence="5 7" id="KW-0460">Magnesium</keyword>
<evidence type="ECO:0000256" key="3">
    <source>
        <dbReference type="ARBA" id="ARBA00022741"/>
    </source>
</evidence>
<comment type="similarity">
    <text evidence="7">Belongs to the GlnE family.</text>
</comment>
<dbReference type="Pfam" id="PF08335">
    <property type="entry name" value="GlnD_UR_UTase"/>
    <property type="match status" value="2"/>
</dbReference>
<dbReference type="PANTHER" id="PTHR30621:SF0">
    <property type="entry name" value="BIFUNCTIONAL GLUTAMINE SYNTHETASE ADENYLYLTRANSFERASE_ADENYLYL-REMOVING ENZYME"/>
    <property type="match status" value="1"/>
</dbReference>
<comment type="caution">
    <text evidence="10">The sequence shown here is derived from an EMBL/GenBank/DDBJ whole genome shotgun (WGS) entry which is preliminary data.</text>
</comment>
<dbReference type="SUPFAM" id="SSF81301">
    <property type="entry name" value="Nucleotidyltransferase"/>
    <property type="match status" value="2"/>
</dbReference>
<evidence type="ECO:0000256" key="6">
    <source>
        <dbReference type="ARBA" id="ARBA00023268"/>
    </source>
</evidence>
<dbReference type="Gene3D" id="1.20.120.1510">
    <property type="match status" value="1"/>
</dbReference>
<protein>
    <recommendedName>
        <fullName evidence="7">Bifunctional glutamine synthetase adenylyltransferase/adenylyl-removing enzyme</fullName>
    </recommendedName>
    <alternativeName>
        <fullName evidence="7">ATP:glutamine synthetase adenylyltransferase</fullName>
    </alternativeName>
    <alternativeName>
        <fullName evidence="7">ATase</fullName>
    </alternativeName>
    <domain>
        <recommendedName>
            <fullName evidence="7">Glutamine synthetase adenylyl-L-tyrosine phosphorylase</fullName>
            <ecNumber evidence="7">2.7.7.89</ecNumber>
        </recommendedName>
        <alternativeName>
            <fullName evidence="7">Adenylyl removase</fullName>
            <shortName evidence="7">AR</shortName>
            <shortName evidence="7">AT-N</shortName>
        </alternativeName>
    </domain>
    <domain>
        <recommendedName>
            <fullName evidence="7">Glutamine synthetase adenylyl transferase</fullName>
            <ecNumber evidence="7">2.7.7.42</ecNumber>
        </recommendedName>
        <alternativeName>
            <fullName evidence="7">Adenylyl transferase</fullName>
            <shortName evidence="7">AT</shortName>
            <shortName evidence="7">AT-C</shortName>
        </alternativeName>
    </domain>
</protein>
<dbReference type="InterPro" id="IPR023057">
    <property type="entry name" value="GlnE"/>
</dbReference>
<dbReference type="InterPro" id="IPR005190">
    <property type="entry name" value="GlnE_rpt_dom"/>
</dbReference>
<evidence type="ECO:0000256" key="4">
    <source>
        <dbReference type="ARBA" id="ARBA00022840"/>
    </source>
</evidence>